<dbReference type="PANTHER" id="PTHR30466:SF1">
    <property type="entry name" value="FMN REDUCTASE (NADH) RUTF"/>
    <property type="match status" value="1"/>
</dbReference>
<evidence type="ECO:0000313" key="3">
    <source>
        <dbReference type="EMBL" id="SMQ61608.1"/>
    </source>
</evidence>
<dbReference type="Pfam" id="PF01613">
    <property type="entry name" value="Flavin_Reduct"/>
    <property type="match status" value="1"/>
</dbReference>
<accession>A0A1Y6EG53</accession>
<organism evidence="3 4">
    <name type="scientific">Devosia lucknowensis</name>
    <dbReference type="NCBI Taxonomy" id="1096929"/>
    <lineage>
        <taxon>Bacteria</taxon>
        <taxon>Pseudomonadati</taxon>
        <taxon>Pseudomonadota</taxon>
        <taxon>Alphaproteobacteria</taxon>
        <taxon>Hyphomicrobiales</taxon>
        <taxon>Devosiaceae</taxon>
        <taxon>Devosia</taxon>
    </lineage>
</organism>
<proteinExistence type="predicted"/>
<dbReference type="InterPro" id="IPR002563">
    <property type="entry name" value="Flavin_Rdtase-like_dom"/>
</dbReference>
<keyword evidence="4" id="KW-1185">Reference proteome</keyword>
<dbReference type="AlphaFoldDB" id="A0A1Y6EG53"/>
<dbReference type="GO" id="GO:0042602">
    <property type="term" value="F:riboflavin reductase (NADPH) activity"/>
    <property type="evidence" value="ECO:0007669"/>
    <property type="project" value="TreeGrafter"/>
</dbReference>
<evidence type="ECO:0000259" key="2">
    <source>
        <dbReference type="SMART" id="SM00903"/>
    </source>
</evidence>
<gene>
    <name evidence="3" type="ORF">SAMN06295905_0545</name>
</gene>
<dbReference type="EMBL" id="FXWK01000001">
    <property type="protein sequence ID" value="SMQ61608.1"/>
    <property type="molecule type" value="Genomic_DNA"/>
</dbReference>
<sequence length="183" mass="19440">MTILMPDFELPDTMALRPLRRPTVSDGEFRTAMSGLASGVTVVTARRGDERVGRTATSVMSLSAQPPALLVSIDIVSRLADLIAKTGGFSLAMLSTEQTDVADAFAGQVPAEQRFAIGDWGAWPSGQPQLRGTVTSLDCEVIGAMETGTHVLFAGAIVEAESDPGRAPLIWQRHGYRELAGID</sequence>
<dbReference type="Proteomes" id="UP000194474">
    <property type="component" value="Unassembled WGS sequence"/>
</dbReference>
<feature type="domain" description="Flavin reductase like" evidence="2">
    <location>
        <begin position="33"/>
        <end position="178"/>
    </location>
</feature>
<dbReference type="SUPFAM" id="SSF50475">
    <property type="entry name" value="FMN-binding split barrel"/>
    <property type="match status" value="1"/>
</dbReference>
<protein>
    <submittedName>
        <fullName evidence="3">NADH-FMN oxidoreductase RutF, flavin reductase (DIM6/NTAB) family</fullName>
    </submittedName>
</protein>
<dbReference type="SMART" id="SM00903">
    <property type="entry name" value="Flavin_Reduct"/>
    <property type="match status" value="1"/>
</dbReference>
<name>A0A1Y6EG53_9HYPH</name>
<dbReference type="InterPro" id="IPR012349">
    <property type="entry name" value="Split_barrel_FMN-bd"/>
</dbReference>
<reference evidence="4" key="1">
    <citation type="submission" date="2017-04" db="EMBL/GenBank/DDBJ databases">
        <authorList>
            <person name="Varghese N."/>
            <person name="Submissions S."/>
        </authorList>
    </citation>
    <scope>NUCLEOTIDE SEQUENCE [LARGE SCALE GENOMIC DNA]</scope>
</reference>
<evidence type="ECO:0000256" key="1">
    <source>
        <dbReference type="ARBA" id="ARBA00023002"/>
    </source>
</evidence>
<dbReference type="InterPro" id="IPR050268">
    <property type="entry name" value="NADH-dep_flavin_reductase"/>
</dbReference>
<dbReference type="PANTHER" id="PTHR30466">
    <property type="entry name" value="FLAVIN REDUCTASE"/>
    <property type="match status" value="1"/>
</dbReference>
<dbReference type="GO" id="GO:0010181">
    <property type="term" value="F:FMN binding"/>
    <property type="evidence" value="ECO:0007669"/>
    <property type="project" value="InterPro"/>
</dbReference>
<keyword evidence="1" id="KW-0560">Oxidoreductase</keyword>
<dbReference type="Gene3D" id="2.30.110.10">
    <property type="entry name" value="Electron Transport, Fmn-binding Protein, Chain A"/>
    <property type="match status" value="1"/>
</dbReference>
<evidence type="ECO:0000313" key="4">
    <source>
        <dbReference type="Proteomes" id="UP000194474"/>
    </source>
</evidence>